<evidence type="ECO:0000313" key="2">
    <source>
        <dbReference type="EMBL" id="THU51410.1"/>
    </source>
</evidence>
<feature type="transmembrane region" description="Helical" evidence="1">
    <location>
        <begin position="26"/>
        <end position="46"/>
    </location>
</feature>
<organism evidence="2 3">
    <name type="scientific">Musa balbisiana</name>
    <name type="common">Banana</name>
    <dbReference type="NCBI Taxonomy" id="52838"/>
    <lineage>
        <taxon>Eukaryota</taxon>
        <taxon>Viridiplantae</taxon>
        <taxon>Streptophyta</taxon>
        <taxon>Embryophyta</taxon>
        <taxon>Tracheophyta</taxon>
        <taxon>Spermatophyta</taxon>
        <taxon>Magnoliopsida</taxon>
        <taxon>Liliopsida</taxon>
        <taxon>Zingiberales</taxon>
        <taxon>Musaceae</taxon>
        <taxon>Musa</taxon>
    </lineage>
</organism>
<proteinExistence type="predicted"/>
<keyword evidence="1" id="KW-0472">Membrane</keyword>
<dbReference type="Proteomes" id="UP000317650">
    <property type="component" value="Chromosome 6"/>
</dbReference>
<evidence type="ECO:0008006" key="4">
    <source>
        <dbReference type="Google" id="ProtNLM"/>
    </source>
</evidence>
<evidence type="ECO:0000313" key="3">
    <source>
        <dbReference type="Proteomes" id="UP000317650"/>
    </source>
</evidence>
<sequence>MVVDENKEEHRTASFALTPHRSTSSLFSSTTTSFSATSSCLLFILVDHRIVKRGKGGKEMRHQYLIGFLFLLCYRIALRLLCSCLPLHRSM</sequence>
<feature type="transmembrane region" description="Helical" evidence="1">
    <location>
        <begin position="66"/>
        <end position="88"/>
    </location>
</feature>
<dbReference type="AlphaFoldDB" id="A0A4S8IRV9"/>
<reference evidence="2 3" key="1">
    <citation type="journal article" date="2019" name="Nat. Plants">
        <title>Genome sequencing of Musa balbisiana reveals subgenome evolution and function divergence in polyploid bananas.</title>
        <authorList>
            <person name="Yao X."/>
        </authorList>
    </citation>
    <scope>NUCLEOTIDE SEQUENCE [LARGE SCALE GENOMIC DNA]</scope>
    <source>
        <strain evidence="3">cv. DH-PKW</strain>
        <tissue evidence="2">Leaves</tissue>
    </source>
</reference>
<evidence type="ECO:0000256" key="1">
    <source>
        <dbReference type="SAM" id="Phobius"/>
    </source>
</evidence>
<gene>
    <name evidence="2" type="ORF">C4D60_Mb06t30740</name>
</gene>
<keyword evidence="3" id="KW-1185">Reference proteome</keyword>
<keyword evidence="1" id="KW-1133">Transmembrane helix</keyword>
<accession>A0A4S8IRV9</accession>
<comment type="caution">
    <text evidence="2">The sequence shown here is derived from an EMBL/GenBank/DDBJ whole genome shotgun (WGS) entry which is preliminary data.</text>
</comment>
<name>A0A4S8IRV9_MUSBA</name>
<dbReference type="EMBL" id="PYDT01000009">
    <property type="protein sequence ID" value="THU51410.1"/>
    <property type="molecule type" value="Genomic_DNA"/>
</dbReference>
<keyword evidence="1" id="KW-0812">Transmembrane</keyword>
<protein>
    <recommendedName>
        <fullName evidence="4">Transmembrane protein</fullName>
    </recommendedName>
</protein>